<feature type="compositionally biased region" description="Polar residues" evidence="1">
    <location>
        <begin position="109"/>
        <end position="120"/>
    </location>
</feature>
<proteinExistence type="predicted"/>
<name>A0A5K1JUK1_9APHY</name>
<reference evidence="2" key="1">
    <citation type="submission" date="2019-10" db="EMBL/GenBank/DDBJ databases">
        <authorList>
            <person name="Nor Muhammad N."/>
        </authorList>
    </citation>
    <scope>NUCLEOTIDE SEQUENCE</scope>
</reference>
<dbReference type="AlphaFoldDB" id="A0A5K1JUK1"/>
<feature type="compositionally biased region" description="Acidic residues" evidence="1">
    <location>
        <begin position="87"/>
        <end position="96"/>
    </location>
</feature>
<sequence>MLTSAIIFSIGGVEGTGDSIIARSHLDLFFAILTGKLYTIGILRTLNSRTLLRERLQSIPLGRQSLSRWEWAQPRENFRQSISLEGAEADEEDDTVGGESEGSRKELQPTPTTVDVTESNVLPTEGAPIVIMQPPPEHLDVIVGNGSGIDHSPSPLRESIPIQRRMSATRDQPSPEPNQAA</sequence>
<gene>
    <name evidence="2" type="primary">W7N2A8</name>
</gene>
<evidence type="ECO:0000256" key="1">
    <source>
        <dbReference type="SAM" id="MobiDB-lite"/>
    </source>
</evidence>
<feature type="region of interest" description="Disordered" evidence="1">
    <location>
        <begin position="141"/>
        <end position="181"/>
    </location>
</feature>
<feature type="region of interest" description="Disordered" evidence="1">
    <location>
        <begin position="83"/>
        <end position="120"/>
    </location>
</feature>
<accession>A0A5K1JUK1</accession>
<evidence type="ECO:0000313" key="2">
    <source>
        <dbReference type="EMBL" id="VWO95464.1"/>
    </source>
</evidence>
<organism evidence="2">
    <name type="scientific">Ganoderma boninense</name>
    <dbReference type="NCBI Taxonomy" id="34458"/>
    <lineage>
        <taxon>Eukaryota</taxon>
        <taxon>Fungi</taxon>
        <taxon>Dikarya</taxon>
        <taxon>Basidiomycota</taxon>
        <taxon>Agaricomycotina</taxon>
        <taxon>Agaricomycetes</taxon>
        <taxon>Polyporales</taxon>
        <taxon>Polyporaceae</taxon>
        <taxon>Ganoderma</taxon>
    </lineage>
</organism>
<dbReference type="EMBL" id="LR724846">
    <property type="protein sequence ID" value="VWO95464.1"/>
    <property type="molecule type" value="Genomic_DNA"/>
</dbReference>
<protein>
    <submittedName>
        <fullName evidence="2">N/A</fullName>
    </submittedName>
</protein>